<dbReference type="Pfam" id="PF13516">
    <property type="entry name" value="LRR_6"/>
    <property type="match status" value="1"/>
</dbReference>
<protein>
    <submittedName>
        <fullName evidence="2">Leucine rich repeat containing 34</fullName>
    </submittedName>
</protein>
<dbReference type="InterPro" id="IPR052201">
    <property type="entry name" value="LRR-containing_regulator"/>
</dbReference>
<evidence type="ECO:0000313" key="3">
    <source>
        <dbReference type="Proteomes" id="UP000015354"/>
    </source>
</evidence>
<evidence type="ECO:0000256" key="1">
    <source>
        <dbReference type="ARBA" id="ARBA00022737"/>
    </source>
</evidence>
<dbReference type="SUPFAM" id="SSF52047">
    <property type="entry name" value="RNI-like"/>
    <property type="match status" value="1"/>
</dbReference>
<gene>
    <name evidence="2" type="ORF">STCU_08314</name>
</gene>
<evidence type="ECO:0000313" key="2">
    <source>
        <dbReference type="EMBL" id="EPY22170.1"/>
    </source>
</evidence>
<dbReference type="AlphaFoldDB" id="S9VGD4"/>
<organism evidence="2 3">
    <name type="scientific">Strigomonas culicis</name>
    <dbReference type="NCBI Taxonomy" id="28005"/>
    <lineage>
        <taxon>Eukaryota</taxon>
        <taxon>Discoba</taxon>
        <taxon>Euglenozoa</taxon>
        <taxon>Kinetoplastea</taxon>
        <taxon>Metakinetoplastina</taxon>
        <taxon>Trypanosomatida</taxon>
        <taxon>Trypanosomatidae</taxon>
        <taxon>Strigomonadinae</taxon>
        <taxon>Strigomonas</taxon>
    </lineage>
</organism>
<keyword evidence="3" id="KW-1185">Reference proteome</keyword>
<dbReference type="InterPro" id="IPR032675">
    <property type="entry name" value="LRR_dom_sf"/>
</dbReference>
<sequence>MLVKLTLLDCLFILLSIRVFISFCGFESSFFKVYLSVLYYCALRRCDLMWSDAYASCCESIGVAPRAEVLQLSGGSLVAQGNTFENFKNRVSDADVKAVCDAAVLCPVLAELILPYNNITDTGATHIAEALQKGVDTVQTIDLSQNAIAEQGGTALVAALRAQTSVAALCLAGNPLGGTCGPPIADMLATNACVTKLDLYNTDMDMKALVHITEALVHNETLLSLNIGKPLLSNPDDVNYVVHHLSLGLQRNTALCDLNLSHFNLTDIHLEMLLNPLCTCNIISLTLKGNKLSQDAGALLAKLLERKENFICLDVSYNRLRDKGSVSLAKSVKAHSRLRFLSLENNSMGTVGIKSMVDAVCACQTIETFLIWGNDFSDNVAPQIYDAKDRLETLSVCDIGLYEVGDQPSVYRK</sequence>
<dbReference type="PANTHER" id="PTHR24111:SF0">
    <property type="entry name" value="LEUCINE-RICH REPEAT-CONTAINING PROTEIN"/>
    <property type="match status" value="1"/>
</dbReference>
<dbReference type="OrthoDB" id="272549at2759"/>
<accession>S9VGD4</accession>
<dbReference type="SMART" id="SM00368">
    <property type="entry name" value="LRR_RI"/>
    <property type="match status" value="6"/>
</dbReference>
<keyword evidence="1" id="KW-0677">Repeat</keyword>
<dbReference type="PANTHER" id="PTHR24111">
    <property type="entry name" value="LEUCINE-RICH REPEAT-CONTAINING PROTEIN 34"/>
    <property type="match status" value="1"/>
</dbReference>
<proteinExistence type="predicted"/>
<reference evidence="2 3" key="1">
    <citation type="journal article" date="2013" name="PLoS ONE">
        <title>Predicting the Proteins of Angomonas deanei, Strigomonas culicis and Their Respective Endosymbionts Reveals New Aspects of the Trypanosomatidae Family.</title>
        <authorList>
            <person name="Motta M.C."/>
            <person name="Martins A.C."/>
            <person name="de Souza S.S."/>
            <person name="Catta-Preta C.M."/>
            <person name="Silva R."/>
            <person name="Klein C.C."/>
            <person name="de Almeida L.G."/>
            <person name="de Lima Cunha O."/>
            <person name="Ciapina L.P."/>
            <person name="Brocchi M."/>
            <person name="Colabardini A.C."/>
            <person name="de Araujo Lima B."/>
            <person name="Machado C.R."/>
            <person name="de Almeida Soares C.M."/>
            <person name="Probst C.M."/>
            <person name="de Menezes C.B."/>
            <person name="Thompson C.E."/>
            <person name="Bartholomeu D.C."/>
            <person name="Gradia D.F."/>
            <person name="Pavoni D.P."/>
            <person name="Grisard E.C."/>
            <person name="Fantinatti-Garboggini F."/>
            <person name="Marchini F.K."/>
            <person name="Rodrigues-Luiz G.F."/>
            <person name="Wagner G."/>
            <person name="Goldman G.H."/>
            <person name="Fietto J.L."/>
            <person name="Elias M.C."/>
            <person name="Goldman M.H."/>
            <person name="Sagot M.F."/>
            <person name="Pereira M."/>
            <person name="Stoco P.H."/>
            <person name="de Mendonca-Neto R.P."/>
            <person name="Teixeira S.M."/>
            <person name="Maciel T.E."/>
            <person name="de Oliveira Mendes T.A."/>
            <person name="Urmenyi T.P."/>
            <person name="de Souza W."/>
            <person name="Schenkman S."/>
            <person name="de Vasconcelos A.T."/>
        </authorList>
    </citation>
    <scope>NUCLEOTIDE SEQUENCE [LARGE SCALE GENOMIC DNA]</scope>
</reference>
<dbReference type="Proteomes" id="UP000015354">
    <property type="component" value="Unassembled WGS sequence"/>
</dbReference>
<comment type="caution">
    <text evidence="2">The sequence shown here is derived from an EMBL/GenBank/DDBJ whole genome shotgun (WGS) entry which is preliminary data.</text>
</comment>
<dbReference type="Gene3D" id="3.80.10.10">
    <property type="entry name" value="Ribonuclease Inhibitor"/>
    <property type="match status" value="3"/>
</dbReference>
<name>S9VGD4_9TRYP</name>
<dbReference type="EMBL" id="ATMH01008314">
    <property type="protein sequence ID" value="EPY22170.1"/>
    <property type="molecule type" value="Genomic_DNA"/>
</dbReference>
<dbReference type="InterPro" id="IPR001611">
    <property type="entry name" value="Leu-rich_rpt"/>
</dbReference>